<dbReference type="GO" id="GO:0004252">
    <property type="term" value="F:serine-type endopeptidase activity"/>
    <property type="evidence" value="ECO:0007669"/>
    <property type="project" value="InterPro"/>
</dbReference>
<dbReference type="GO" id="GO:0006508">
    <property type="term" value="P:proteolysis"/>
    <property type="evidence" value="ECO:0007669"/>
    <property type="project" value="UniProtKB-KW"/>
</dbReference>
<dbReference type="Pfam" id="PF00089">
    <property type="entry name" value="Trypsin"/>
    <property type="match status" value="1"/>
</dbReference>
<comment type="caution">
    <text evidence="6">The sequence shown here is derived from an EMBL/GenBank/DDBJ whole genome shotgun (WGS) entry which is preliminary data.</text>
</comment>
<dbReference type="SMART" id="SM00020">
    <property type="entry name" value="Tryp_SPc"/>
    <property type="match status" value="1"/>
</dbReference>
<evidence type="ECO:0000313" key="7">
    <source>
        <dbReference type="Proteomes" id="UP000192578"/>
    </source>
</evidence>
<dbReference type="InterPro" id="IPR018114">
    <property type="entry name" value="TRYPSIN_HIS"/>
</dbReference>
<comment type="similarity">
    <text evidence="2">Belongs to the peptidase S1 family. CLIP subfamily.</text>
</comment>
<dbReference type="AlphaFoldDB" id="A0A9X6N9G1"/>
<dbReference type="Proteomes" id="UP000192578">
    <property type="component" value="Unassembled WGS sequence"/>
</dbReference>
<keyword evidence="3" id="KW-0720">Serine protease</keyword>
<accession>A0A9X6N9G1</accession>
<keyword evidence="4" id="KW-1133">Transmembrane helix</keyword>
<keyword evidence="3" id="KW-0378">Hydrolase</keyword>
<keyword evidence="3 6" id="KW-0645">Protease</keyword>
<reference evidence="7" key="1">
    <citation type="submission" date="2017-01" db="EMBL/GenBank/DDBJ databases">
        <title>Comparative genomics of anhydrobiosis in the tardigrade Hypsibius dujardini.</title>
        <authorList>
            <person name="Yoshida Y."/>
            <person name="Koutsovoulos G."/>
            <person name="Laetsch D."/>
            <person name="Stevens L."/>
            <person name="Kumar S."/>
            <person name="Horikawa D."/>
            <person name="Ishino K."/>
            <person name="Komine S."/>
            <person name="Tomita M."/>
            <person name="Blaxter M."/>
            <person name="Arakawa K."/>
        </authorList>
    </citation>
    <scope>NUCLEOTIDE SEQUENCE [LARGE SCALE GENOMIC DNA]</scope>
    <source>
        <strain evidence="7">Z151</strain>
    </source>
</reference>
<evidence type="ECO:0000256" key="1">
    <source>
        <dbReference type="ARBA" id="ARBA00023157"/>
    </source>
</evidence>
<keyword evidence="7" id="KW-1185">Reference proteome</keyword>
<protein>
    <submittedName>
        <fullName evidence="6">Transmembrane protease serine 6</fullName>
    </submittedName>
</protein>
<keyword evidence="4" id="KW-0472">Membrane</keyword>
<evidence type="ECO:0000313" key="6">
    <source>
        <dbReference type="EMBL" id="OWA50217.1"/>
    </source>
</evidence>
<evidence type="ECO:0000256" key="2">
    <source>
        <dbReference type="ARBA" id="ARBA00024195"/>
    </source>
</evidence>
<proteinExistence type="inferred from homology"/>
<dbReference type="PANTHER" id="PTHR24256">
    <property type="entry name" value="TRYPTASE-RELATED"/>
    <property type="match status" value="1"/>
</dbReference>
<keyword evidence="1" id="KW-1015">Disulfide bond</keyword>
<sequence>MFQCLLDRMVVVVTGVVVTGVVVMVVVVTGVVVMVVVVEAVLEAVNMSMNYSKRASSKVINGLDPLPNQICWQVRLLAVIPINETTNASNICGGAIIGSRTILTAAHCVIKAGVSIPMEWMTVRIGPLTSDTNEGATGCQKDFQVLKVTAHYGYLRQQVSTRINSNNDIALLTLDSAIDFANSPCACLLCLKNQVPAVGDQCIAGGLGIQNTDGTGINSFKYTQLAIQDIAANPARCGAPLNDPSLMVCAGGSSNRNSSVCRGDSGGPLACLDASGKFYSAGVAASVSQGCPVNRPARFSRTQAYLDWIRQNADPTDTLSFAT</sequence>
<dbReference type="PROSITE" id="PS50240">
    <property type="entry name" value="TRYPSIN_DOM"/>
    <property type="match status" value="1"/>
</dbReference>
<feature type="transmembrane region" description="Helical" evidence="4">
    <location>
        <begin position="12"/>
        <end position="45"/>
    </location>
</feature>
<keyword evidence="4 6" id="KW-0812">Transmembrane</keyword>
<feature type="domain" description="Peptidase S1" evidence="5">
    <location>
        <begin position="59"/>
        <end position="314"/>
    </location>
</feature>
<dbReference type="InterPro" id="IPR001254">
    <property type="entry name" value="Trypsin_dom"/>
</dbReference>
<evidence type="ECO:0000259" key="5">
    <source>
        <dbReference type="PROSITE" id="PS50240"/>
    </source>
</evidence>
<dbReference type="EMBL" id="MTYJ01000185">
    <property type="protein sequence ID" value="OWA50217.1"/>
    <property type="molecule type" value="Genomic_DNA"/>
</dbReference>
<dbReference type="InterPro" id="IPR009003">
    <property type="entry name" value="Peptidase_S1_PA"/>
</dbReference>
<dbReference type="SUPFAM" id="SSF50494">
    <property type="entry name" value="Trypsin-like serine proteases"/>
    <property type="match status" value="1"/>
</dbReference>
<dbReference type="OrthoDB" id="10061449at2759"/>
<dbReference type="Gene3D" id="2.40.10.10">
    <property type="entry name" value="Trypsin-like serine proteases"/>
    <property type="match status" value="1"/>
</dbReference>
<dbReference type="InterPro" id="IPR043504">
    <property type="entry name" value="Peptidase_S1_PA_chymotrypsin"/>
</dbReference>
<evidence type="ECO:0000256" key="3">
    <source>
        <dbReference type="RuleBase" id="RU363034"/>
    </source>
</evidence>
<dbReference type="PROSITE" id="PS00134">
    <property type="entry name" value="TRYPSIN_HIS"/>
    <property type="match status" value="1"/>
</dbReference>
<name>A0A9X6N9G1_HYPEX</name>
<gene>
    <name evidence="6" type="ORF">BV898_14742</name>
</gene>
<evidence type="ECO:0000256" key="4">
    <source>
        <dbReference type="SAM" id="Phobius"/>
    </source>
</evidence>
<dbReference type="PRINTS" id="PR00722">
    <property type="entry name" value="CHYMOTRYPSIN"/>
</dbReference>
<dbReference type="InterPro" id="IPR001314">
    <property type="entry name" value="Peptidase_S1A"/>
</dbReference>
<dbReference type="InterPro" id="IPR051487">
    <property type="entry name" value="Ser/Thr_Proteases_Immune/Dev"/>
</dbReference>
<dbReference type="InterPro" id="IPR033116">
    <property type="entry name" value="TRYPSIN_SER"/>
</dbReference>
<dbReference type="CDD" id="cd00190">
    <property type="entry name" value="Tryp_SPc"/>
    <property type="match status" value="1"/>
</dbReference>
<organism evidence="6 7">
    <name type="scientific">Hypsibius exemplaris</name>
    <name type="common">Freshwater tardigrade</name>
    <dbReference type="NCBI Taxonomy" id="2072580"/>
    <lineage>
        <taxon>Eukaryota</taxon>
        <taxon>Metazoa</taxon>
        <taxon>Ecdysozoa</taxon>
        <taxon>Tardigrada</taxon>
        <taxon>Eutardigrada</taxon>
        <taxon>Parachela</taxon>
        <taxon>Hypsibioidea</taxon>
        <taxon>Hypsibiidae</taxon>
        <taxon>Hypsibius</taxon>
    </lineage>
</organism>
<dbReference type="PROSITE" id="PS00135">
    <property type="entry name" value="TRYPSIN_SER"/>
    <property type="match status" value="1"/>
</dbReference>